<dbReference type="Pfam" id="PF08241">
    <property type="entry name" value="Methyltransf_11"/>
    <property type="match status" value="1"/>
</dbReference>
<sequence length="133" mass="15334">MDIGSGGGKTIHALYIITEYGKLYGIDYSKQAETCKVNIRQASVSDIPFPGNAFDIVTACQTHYFWSDLENDVKEVFRVLKQDGKFMILAELYNINYHMKSCKTTEEMKQLFFISVEFYENKNKGWLCIIGFK</sequence>
<protein>
    <submittedName>
        <fullName evidence="2">Methyltransferase YcgJ</fullName>
    </submittedName>
</protein>
<reference evidence="2 3" key="1">
    <citation type="submission" date="2017-06" db="EMBL/GenBank/DDBJ databases">
        <title>Genome sequence of Bacillus sonorensis strain SRCM101395.</title>
        <authorList>
            <person name="Cho S.H."/>
        </authorList>
    </citation>
    <scope>NUCLEOTIDE SEQUENCE [LARGE SCALE GENOMIC DNA]</scope>
    <source>
        <strain evidence="2 3">SRCM101395</strain>
    </source>
</reference>
<dbReference type="InterPro" id="IPR013216">
    <property type="entry name" value="Methyltransf_11"/>
</dbReference>
<feature type="domain" description="Methyltransferase type 11" evidence="1">
    <location>
        <begin position="2"/>
        <end position="88"/>
    </location>
</feature>
<proteinExistence type="predicted"/>
<dbReference type="Gene3D" id="3.40.50.150">
    <property type="entry name" value="Vaccinia Virus protein VP39"/>
    <property type="match status" value="1"/>
</dbReference>
<keyword evidence="2" id="KW-0489">Methyltransferase</keyword>
<dbReference type="CDD" id="cd02440">
    <property type="entry name" value="AdoMet_MTases"/>
    <property type="match status" value="1"/>
</dbReference>
<accession>A0ABN5AKD2</accession>
<dbReference type="GO" id="GO:0008168">
    <property type="term" value="F:methyltransferase activity"/>
    <property type="evidence" value="ECO:0007669"/>
    <property type="project" value="UniProtKB-KW"/>
</dbReference>
<evidence type="ECO:0000259" key="1">
    <source>
        <dbReference type="Pfam" id="PF08241"/>
    </source>
</evidence>
<name>A0ABN5AKD2_9BACI</name>
<keyword evidence="2" id="KW-0808">Transferase</keyword>
<evidence type="ECO:0000313" key="3">
    <source>
        <dbReference type="Proteomes" id="UP000196877"/>
    </source>
</evidence>
<keyword evidence="3" id="KW-1185">Reference proteome</keyword>
<gene>
    <name evidence="2" type="ORF">S101395_04493</name>
</gene>
<dbReference type="InterPro" id="IPR029063">
    <property type="entry name" value="SAM-dependent_MTases_sf"/>
</dbReference>
<dbReference type="GO" id="GO:0032259">
    <property type="term" value="P:methylation"/>
    <property type="evidence" value="ECO:0007669"/>
    <property type="project" value="UniProtKB-KW"/>
</dbReference>
<evidence type="ECO:0000313" key="2">
    <source>
        <dbReference type="EMBL" id="ASB90981.1"/>
    </source>
</evidence>
<dbReference type="SUPFAM" id="SSF53335">
    <property type="entry name" value="S-adenosyl-L-methionine-dependent methyltransferases"/>
    <property type="match status" value="1"/>
</dbReference>
<dbReference type="EMBL" id="CP021920">
    <property type="protein sequence ID" value="ASB90981.1"/>
    <property type="molecule type" value="Genomic_DNA"/>
</dbReference>
<dbReference type="Proteomes" id="UP000196877">
    <property type="component" value="Chromosome"/>
</dbReference>
<organism evidence="2 3">
    <name type="scientific">Bacillus sonorensis</name>
    <dbReference type="NCBI Taxonomy" id="119858"/>
    <lineage>
        <taxon>Bacteria</taxon>
        <taxon>Bacillati</taxon>
        <taxon>Bacillota</taxon>
        <taxon>Bacilli</taxon>
        <taxon>Bacillales</taxon>
        <taxon>Bacillaceae</taxon>
        <taxon>Bacillus</taxon>
    </lineage>
</organism>